<dbReference type="AlphaFoldDB" id="A0A7Y7WAY3"/>
<dbReference type="InterPro" id="IPR001173">
    <property type="entry name" value="Glyco_trans_2-like"/>
</dbReference>
<name>A0A7Y7WAY3_9PSED</name>
<accession>A0A7Y7WAY3</accession>
<evidence type="ECO:0000313" key="3">
    <source>
        <dbReference type="EMBL" id="NWB46038.1"/>
    </source>
</evidence>
<dbReference type="Pfam" id="PF00535">
    <property type="entry name" value="Glycos_transf_2"/>
    <property type="match status" value="1"/>
</dbReference>
<evidence type="ECO:0000259" key="2">
    <source>
        <dbReference type="Pfam" id="PF00535"/>
    </source>
</evidence>
<dbReference type="RefSeq" id="WP_177143561.1">
    <property type="nucleotide sequence ID" value="NZ_JACAPU010000007.1"/>
</dbReference>
<dbReference type="NCBIfam" id="TIGR04440">
    <property type="entry name" value="glyco_TIGR04440"/>
    <property type="match status" value="1"/>
</dbReference>
<dbReference type="Gene3D" id="3.90.550.10">
    <property type="entry name" value="Spore Coat Polysaccharide Biosynthesis Protein SpsA, Chain A"/>
    <property type="match status" value="3"/>
</dbReference>
<dbReference type="EMBL" id="JACAPU010000007">
    <property type="protein sequence ID" value="NWB46038.1"/>
    <property type="molecule type" value="Genomic_DNA"/>
</dbReference>
<dbReference type="PANTHER" id="PTHR43179">
    <property type="entry name" value="RHAMNOSYLTRANSFERASE WBBL"/>
    <property type="match status" value="1"/>
</dbReference>
<comment type="caution">
    <text evidence="3">The sequence shown here is derived from an EMBL/GenBank/DDBJ whole genome shotgun (WGS) entry which is preliminary data.</text>
</comment>
<feature type="domain" description="Glycosyltransferase 2-like" evidence="2">
    <location>
        <begin position="721"/>
        <end position="886"/>
    </location>
</feature>
<keyword evidence="1" id="KW-0472">Membrane</keyword>
<reference evidence="3 4" key="1">
    <citation type="submission" date="2020-04" db="EMBL/GenBank/DDBJ databases">
        <title>Molecular characterization of pseudomonads from Agaricus bisporus reveal novel blotch 2 pathogens in Western Europe.</title>
        <authorList>
            <person name="Taparia T."/>
            <person name="Krijger M."/>
            <person name="Haynes E."/>
            <person name="Elpinstone J.G."/>
            <person name="Noble R."/>
            <person name="Van Der Wolf J."/>
        </authorList>
    </citation>
    <scope>NUCLEOTIDE SEQUENCE [LARGE SCALE GENOMIC DNA]</scope>
    <source>
        <strain evidence="3 4">F1001</strain>
    </source>
</reference>
<dbReference type="SUPFAM" id="SSF53448">
    <property type="entry name" value="Nucleotide-diphospho-sugar transferases"/>
    <property type="match status" value="3"/>
</dbReference>
<keyword evidence="3" id="KW-0808">Transferase</keyword>
<proteinExistence type="predicted"/>
<keyword evidence="1" id="KW-1003">Cell membrane</keyword>
<gene>
    <name evidence="3" type="ORF">HX829_05990</name>
</gene>
<dbReference type="InterPro" id="IPR031042">
    <property type="entry name" value="Glyco_TIGR04440"/>
</dbReference>
<evidence type="ECO:0000256" key="1">
    <source>
        <dbReference type="ARBA" id="ARBA00022519"/>
    </source>
</evidence>
<sequence>MQGNYVSEQASLQGNAQLLGDLLTVVLVTHNRPAFLRRAVKFYSALPCKLLVLDSSPEAYAEVAQGHDRIEYLHVPQYDYWKLQNKFAHGVMSVTTPYMVFAADDDFIVHSALTESVAFLENNADYGMCHGYCMMYLSLAGSVSYYRRDKKVCEDYASERAQDRVLDYMHQYLPPFYAVHRTALMRDWHSALPEGTSFQWQEIGHVYYMLARAKARILPIPYVVREVNYGDSEHSTEVYHSLTYTDAKSVAEREAFAEFLASLPTAIEGLDPAQGKAFALESFEAMTDSLRTGRALTMEGLFESTWVSIKDAPVRRFGPKQYMEMPYYNQAFFDQLTHFEFLLHAMPAGRVQLMGLEGVWTRQEALMRARNNDTPESVVDRLWQALGCNLFSRRVVKRLARQLESLGEEEDARGMFAWAERLDAVSTEDNQSTFEAMLSGRLLDWLKVREPSSTELEAIGSYEVAQGKGPVFGLLVLNLSDDIVKLQVTLDSLVEGHSKAFRIVVFTTGEPQTATTLQNTLHFIRVTPGNLVDKLNQTIRQLPCDWLLLAEAGDEFTASGLLRAGLELRAAEGCRAVATDEIQRDTNGALTDVFRPGFNLDLLQSVPALMARHWLIRREVLLEAGGYKADFSKALEFDLLLRLIEQGGMAGLAHLDEPLLISSVPALEENAHERLALLRHLGTRGYKAQVTSQNPGSYFVDYRHTGRPLVSIILHGQADFAELERCLNAVLQKTRYLKYEVLVADHPSYSEALATWLRAQPQAGKVSVLQADGASASAFCNAASSQALGEYLVLLAQDSEVVNPNWIESLLNQALRPEVGVVGAKLYSRDSKVSQAGLILGLNGGVGSPFVGEKTEAKGYMQRLAVEQNYSAVSAVCLMVRKAFFEAVGGLDEGEFAEAFADVDLCLKIGQLGGLVSWTPQVQVLHPGLLPEAPQSLAALREKWAANFQHDSAYNPHLSLTGKGFSLGSANPVGWAQLLV</sequence>
<protein>
    <submittedName>
        <fullName evidence="3">TIGR00180 family glycosyltransferase</fullName>
    </submittedName>
</protein>
<dbReference type="GO" id="GO:0016740">
    <property type="term" value="F:transferase activity"/>
    <property type="evidence" value="ECO:0007669"/>
    <property type="project" value="UniProtKB-KW"/>
</dbReference>
<organism evidence="3 4">
    <name type="scientific">Pseudomonas gingeri</name>
    <dbReference type="NCBI Taxonomy" id="117681"/>
    <lineage>
        <taxon>Bacteria</taxon>
        <taxon>Pseudomonadati</taxon>
        <taxon>Pseudomonadota</taxon>
        <taxon>Gammaproteobacteria</taxon>
        <taxon>Pseudomonadales</taxon>
        <taxon>Pseudomonadaceae</taxon>
        <taxon>Pseudomonas</taxon>
    </lineage>
</organism>
<keyword evidence="1" id="KW-0997">Cell inner membrane</keyword>
<dbReference type="Proteomes" id="UP000582981">
    <property type="component" value="Unassembled WGS sequence"/>
</dbReference>
<evidence type="ECO:0000313" key="4">
    <source>
        <dbReference type="Proteomes" id="UP000582981"/>
    </source>
</evidence>
<dbReference type="PANTHER" id="PTHR43179:SF7">
    <property type="entry name" value="RHAMNOSYLTRANSFERASE WBBL"/>
    <property type="match status" value="1"/>
</dbReference>
<dbReference type="InterPro" id="IPR029044">
    <property type="entry name" value="Nucleotide-diphossugar_trans"/>
</dbReference>